<proteinExistence type="predicted"/>
<dbReference type="Proteomes" id="UP000233551">
    <property type="component" value="Unassembled WGS sequence"/>
</dbReference>
<feature type="region of interest" description="Disordered" evidence="1">
    <location>
        <begin position="1"/>
        <end position="23"/>
    </location>
</feature>
<accession>A0A2I0L3V2</accession>
<evidence type="ECO:0000313" key="2">
    <source>
        <dbReference type="EMBL" id="PKI75395.1"/>
    </source>
</evidence>
<dbReference type="AlphaFoldDB" id="A0A2I0L3V2"/>
<gene>
    <name evidence="2" type="ORF">CRG98_004224</name>
</gene>
<dbReference type="EMBL" id="PGOL01000173">
    <property type="protein sequence ID" value="PKI75395.1"/>
    <property type="molecule type" value="Genomic_DNA"/>
</dbReference>
<name>A0A2I0L3V2_PUNGR</name>
<comment type="caution">
    <text evidence="2">The sequence shown here is derived from an EMBL/GenBank/DDBJ whole genome shotgun (WGS) entry which is preliminary data.</text>
</comment>
<reference evidence="2 3" key="1">
    <citation type="submission" date="2017-11" db="EMBL/GenBank/DDBJ databases">
        <title>De-novo sequencing of pomegranate (Punica granatum L.) genome.</title>
        <authorList>
            <person name="Akparov Z."/>
            <person name="Amiraslanov A."/>
            <person name="Hajiyeva S."/>
            <person name="Abbasov M."/>
            <person name="Kaur K."/>
            <person name="Hamwieh A."/>
            <person name="Solovyev V."/>
            <person name="Salamov A."/>
            <person name="Braich B."/>
            <person name="Kosarev P."/>
            <person name="Mahmoud A."/>
            <person name="Hajiyev E."/>
            <person name="Babayeva S."/>
            <person name="Izzatullayeva V."/>
            <person name="Mammadov A."/>
            <person name="Mammadov A."/>
            <person name="Sharifova S."/>
            <person name="Ojaghi J."/>
            <person name="Eynullazada K."/>
            <person name="Bayramov B."/>
            <person name="Abdulazimova A."/>
            <person name="Shahmuradov I."/>
        </authorList>
    </citation>
    <scope>NUCLEOTIDE SEQUENCE [LARGE SCALE GENOMIC DNA]</scope>
    <source>
        <strain evidence="3">cv. AG2017</strain>
        <tissue evidence="2">Leaf</tissue>
    </source>
</reference>
<keyword evidence="3" id="KW-1185">Reference proteome</keyword>
<evidence type="ECO:0000256" key="1">
    <source>
        <dbReference type="SAM" id="MobiDB-lite"/>
    </source>
</evidence>
<protein>
    <submittedName>
        <fullName evidence="2">Uncharacterized protein</fullName>
    </submittedName>
</protein>
<evidence type="ECO:0000313" key="3">
    <source>
        <dbReference type="Proteomes" id="UP000233551"/>
    </source>
</evidence>
<sequence>MVVHGGSALGSGPPLHEGGSGRVVAGKPGGFPTVLAGFGLGTGEGLERPAIGQAAADCGRAVASRVEPWLGVESWLGGLAWLSYGSHSIKRKAGKNSRLD</sequence>
<organism evidence="2 3">
    <name type="scientific">Punica granatum</name>
    <name type="common">Pomegranate</name>
    <dbReference type="NCBI Taxonomy" id="22663"/>
    <lineage>
        <taxon>Eukaryota</taxon>
        <taxon>Viridiplantae</taxon>
        <taxon>Streptophyta</taxon>
        <taxon>Embryophyta</taxon>
        <taxon>Tracheophyta</taxon>
        <taxon>Spermatophyta</taxon>
        <taxon>Magnoliopsida</taxon>
        <taxon>eudicotyledons</taxon>
        <taxon>Gunneridae</taxon>
        <taxon>Pentapetalae</taxon>
        <taxon>rosids</taxon>
        <taxon>malvids</taxon>
        <taxon>Myrtales</taxon>
        <taxon>Lythraceae</taxon>
        <taxon>Punica</taxon>
    </lineage>
</organism>